<reference evidence="2 3" key="1">
    <citation type="submission" date="2019-03" db="EMBL/GenBank/DDBJ databases">
        <title>First draft genome of Liparis tanakae, snailfish: a comprehensive survey of snailfish specific genes.</title>
        <authorList>
            <person name="Kim W."/>
            <person name="Song I."/>
            <person name="Jeong J.-H."/>
            <person name="Kim D."/>
            <person name="Kim S."/>
            <person name="Ryu S."/>
            <person name="Song J.Y."/>
            <person name="Lee S.K."/>
        </authorList>
    </citation>
    <scope>NUCLEOTIDE SEQUENCE [LARGE SCALE GENOMIC DNA]</scope>
    <source>
        <tissue evidence="2">Muscle</tissue>
    </source>
</reference>
<dbReference type="GO" id="GO:0017154">
    <property type="term" value="F:semaphorin receptor activity"/>
    <property type="evidence" value="ECO:0007669"/>
    <property type="project" value="InterPro"/>
</dbReference>
<dbReference type="EMBL" id="SRLO01013866">
    <property type="protein sequence ID" value="TNN24943.1"/>
    <property type="molecule type" value="Genomic_DNA"/>
</dbReference>
<dbReference type="Gene3D" id="3.10.20.90">
    <property type="entry name" value="Phosphatidylinositol 3-kinase Catalytic Subunit, Chain A, domain 1"/>
    <property type="match status" value="1"/>
</dbReference>
<proteinExistence type="predicted"/>
<dbReference type="Pfam" id="PF20170">
    <property type="entry name" value="Plexin_RBD"/>
    <property type="match status" value="1"/>
</dbReference>
<gene>
    <name evidence="2" type="primary">plxna4_6</name>
    <name evidence="2" type="ORF">EYF80_064930</name>
</gene>
<protein>
    <submittedName>
        <fullName evidence="2">Plexin-A4</fullName>
    </submittedName>
</protein>
<keyword evidence="3" id="KW-1185">Reference proteome</keyword>
<organism evidence="2 3">
    <name type="scientific">Liparis tanakae</name>
    <name type="common">Tanaka's snailfish</name>
    <dbReference type="NCBI Taxonomy" id="230148"/>
    <lineage>
        <taxon>Eukaryota</taxon>
        <taxon>Metazoa</taxon>
        <taxon>Chordata</taxon>
        <taxon>Craniata</taxon>
        <taxon>Vertebrata</taxon>
        <taxon>Euteleostomi</taxon>
        <taxon>Actinopterygii</taxon>
        <taxon>Neopterygii</taxon>
        <taxon>Teleostei</taxon>
        <taxon>Neoteleostei</taxon>
        <taxon>Acanthomorphata</taxon>
        <taxon>Eupercaria</taxon>
        <taxon>Perciformes</taxon>
        <taxon>Cottioidei</taxon>
        <taxon>Cottales</taxon>
        <taxon>Liparidae</taxon>
        <taxon>Liparis</taxon>
    </lineage>
</organism>
<comment type="caution">
    <text evidence="2">The sequence shown here is derived from an EMBL/GenBank/DDBJ whole genome shotgun (WGS) entry which is preliminary data.</text>
</comment>
<evidence type="ECO:0000313" key="2">
    <source>
        <dbReference type="EMBL" id="TNN24943.1"/>
    </source>
</evidence>
<accession>A0A4Z2E8E5</accession>
<sequence>MWARGKGKAGSRRVFRERRITRIDRNRQWRQGRGQRMILQDEDLTTKIEGDWKRLNLLCHYQVITNMKPAICTKH</sequence>
<dbReference type="Proteomes" id="UP000314294">
    <property type="component" value="Unassembled WGS sequence"/>
</dbReference>
<dbReference type="InterPro" id="IPR046800">
    <property type="entry name" value="Plexin_RBD"/>
</dbReference>
<name>A0A4Z2E8E5_9TELE</name>
<dbReference type="AlphaFoldDB" id="A0A4Z2E8E5"/>
<evidence type="ECO:0000259" key="1">
    <source>
        <dbReference type="Pfam" id="PF20170"/>
    </source>
</evidence>
<evidence type="ECO:0000313" key="3">
    <source>
        <dbReference type="Proteomes" id="UP000314294"/>
    </source>
</evidence>
<feature type="domain" description="Plexin cytoplasmic RhoGTPase-binding" evidence="1">
    <location>
        <begin position="27"/>
        <end position="65"/>
    </location>
</feature>